<protein>
    <recommendedName>
        <fullName evidence="4">Secreted protein</fullName>
    </recommendedName>
</protein>
<proteinExistence type="predicted"/>
<feature type="signal peptide" evidence="1">
    <location>
        <begin position="1"/>
        <end position="28"/>
    </location>
</feature>
<evidence type="ECO:0000313" key="3">
    <source>
        <dbReference type="Proteomes" id="UP001430149"/>
    </source>
</evidence>
<organism evidence="2 3">
    <name type="scientific">Dyella flava</name>
    <dbReference type="NCBI Taxonomy" id="1920170"/>
    <lineage>
        <taxon>Bacteria</taxon>
        <taxon>Pseudomonadati</taxon>
        <taxon>Pseudomonadota</taxon>
        <taxon>Gammaproteobacteria</taxon>
        <taxon>Lysobacterales</taxon>
        <taxon>Rhodanobacteraceae</taxon>
        <taxon>Dyella</taxon>
    </lineage>
</organism>
<sequence length="231" mass="25397">MAIDTFGSARLLFASMMLLALFSASAHAAKPVCVEGSSLPSDPRLGVRPTRSALCPYDFDELVERITELSTDKRAIDSVETVQRAFGIPEMTTTSDDTRISNYLMSLSGTDGWKLLVWVREAFYPTNKGPDRFVPGLRPKRLFSVRKATLTIDLDFTGRLQAQVSPQCMAVTDLIKSLKGKGWKDVTLLGYATDGALLTPAFEFGDKSVDLSQQPGECAENITLRETPSRH</sequence>
<keyword evidence="3" id="KW-1185">Reference proteome</keyword>
<comment type="caution">
    <text evidence="2">The sequence shown here is derived from an EMBL/GenBank/DDBJ whole genome shotgun (WGS) entry which is preliminary data.</text>
</comment>
<dbReference type="Proteomes" id="UP001430149">
    <property type="component" value="Unassembled WGS sequence"/>
</dbReference>
<evidence type="ECO:0008006" key="4">
    <source>
        <dbReference type="Google" id="ProtNLM"/>
    </source>
</evidence>
<dbReference type="RefSeq" id="WP_204680212.1">
    <property type="nucleotide sequence ID" value="NZ_BSNR01000003.1"/>
</dbReference>
<evidence type="ECO:0000313" key="2">
    <source>
        <dbReference type="EMBL" id="MBM7124689.1"/>
    </source>
</evidence>
<name>A0ABS2K0Q6_9GAMM</name>
<feature type="chain" id="PRO_5047407669" description="Secreted protein" evidence="1">
    <location>
        <begin position="29"/>
        <end position="231"/>
    </location>
</feature>
<gene>
    <name evidence="2" type="ORF">ISP19_04800</name>
</gene>
<accession>A0ABS2K0Q6</accession>
<reference evidence="2" key="1">
    <citation type="submission" date="2020-10" db="EMBL/GenBank/DDBJ databases">
        <title>Phylogeny of dyella-like bacteria.</title>
        <authorList>
            <person name="Fu J."/>
        </authorList>
    </citation>
    <scope>NUCLEOTIDE SEQUENCE</scope>
    <source>
        <strain evidence="2">DHOC52</strain>
    </source>
</reference>
<keyword evidence="1" id="KW-0732">Signal</keyword>
<evidence type="ECO:0000256" key="1">
    <source>
        <dbReference type="SAM" id="SignalP"/>
    </source>
</evidence>
<dbReference type="EMBL" id="JADIKE010000028">
    <property type="protein sequence ID" value="MBM7124689.1"/>
    <property type="molecule type" value="Genomic_DNA"/>
</dbReference>